<dbReference type="Proteomes" id="UP001283341">
    <property type="component" value="Unassembled WGS sequence"/>
</dbReference>
<dbReference type="PROSITE" id="PS00351">
    <property type="entry name" value="TFIID"/>
    <property type="match status" value="1"/>
</dbReference>
<dbReference type="InterPro" id="IPR012295">
    <property type="entry name" value="TBP_dom_sf"/>
</dbReference>
<reference evidence="5" key="2">
    <citation type="submission" date="2023-06" db="EMBL/GenBank/DDBJ databases">
        <authorList>
            <consortium name="Lawrence Berkeley National Laboratory"/>
            <person name="Haridas S."/>
            <person name="Hensen N."/>
            <person name="Bonometti L."/>
            <person name="Westerberg I."/>
            <person name="Brannstrom I.O."/>
            <person name="Guillou S."/>
            <person name="Cros-Aarteil S."/>
            <person name="Calhoun S."/>
            <person name="Kuo A."/>
            <person name="Mondo S."/>
            <person name="Pangilinan J."/>
            <person name="Riley R."/>
            <person name="Labutti K."/>
            <person name="Andreopoulos B."/>
            <person name="Lipzen A."/>
            <person name="Chen C."/>
            <person name="Yanf M."/>
            <person name="Daum C."/>
            <person name="Ng V."/>
            <person name="Clum A."/>
            <person name="Steindorff A."/>
            <person name="Ohm R."/>
            <person name="Martin F."/>
            <person name="Silar P."/>
            <person name="Natvig D."/>
            <person name="Lalanne C."/>
            <person name="Gautier V."/>
            <person name="Ament-Velasquez S.L."/>
            <person name="Kruys A."/>
            <person name="Hutchinson M.I."/>
            <person name="Powell A.J."/>
            <person name="Barry K."/>
            <person name="Miller A.N."/>
            <person name="Grigoriev I.V."/>
            <person name="Debuchy R."/>
            <person name="Gladieux P."/>
            <person name="Thoren M.H."/>
            <person name="Johannesson H."/>
        </authorList>
    </citation>
    <scope>NUCLEOTIDE SEQUENCE</scope>
    <source>
        <strain evidence="5">CBS 118394</strain>
    </source>
</reference>
<dbReference type="SUPFAM" id="SSF55945">
    <property type="entry name" value="TATA-box binding protein-like"/>
    <property type="match status" value="2"/>
</dbReference>
<evidence type="ECO:0000256" key="4">
    <source>
        <dbReference type="SAM" id="MobiDB-lite"/>
    </source>
</evidence>
<dbReference type="HAMAP" id="MF_00408">
    <property type="entry name" value="TATA_bind_prot_arch"/>
    <property type="match status" value="1"/>
</dbReference>
<dbReference type="InterPro" id="IPR030491">
    <property type="entry name" value="TBP_CS"/>
</dbReference>
<dbReference type="GO" id="GO:0003677">
    <property type="term" value="F:DNA binding"/>
    <property type="evidence" value="ECO:0007669"/>
    <property type="project" value="UniProtKB-KW"/>
</dbReference>
<organism evidence="5 6">
    <name type="scientific">Apodospora peruviana</name>
    <dbReference type="NCBI Taxonomy" id="516989"/>
    <lineage>
        <taxon>Eukaryota</taxon>
        <taxon>Fungi</taxon>
        <taxon>Dikarya</taxon>
        <taxon>Ascomycota</taxon>
        <taxon>Pezizomycotina</taxon>
        <taxon>Sordariomycetes</taxon>
        <taxon>Sordariomycetidae</taxon>
        <taxon>Sordariales</taxon>
        <taxon>Lasiosphaeriaceae</taxon>
        <taxon>Apodospora</taxon>
    </lineage>
</organism>
<feature type="region of interest" description="Disordered" evidence="4">
    <location>
        <begin position="1"/>
        <end position="29"/>
    </location>
</feature>
<reference evidence="5" key="1">
    <citation type="journal article" date="2023" name="Mol. Phylogenet. Evol.">
        <title>Genome-scale phylogeny and comparative genomics of the fungal order Sordariales.</title>
        <authorList>
            <person name="Hensen N."/>
            <person name="Bonometti L."/>
            <person name="Westerberg I."/>
            <person name="Brannstrom I.O."/>
            <person name="Guillou S."/>
            <person name="Cros-Aarteil S."/>
            <person name="Calhoun S."/>
            <person name="Haridas S."/>
            <person name="Kuo A."/>
            <person name="Mondo S."/>
            <person name="Pangilinan J."/>
            <person name="Riley R."/>
            <person name="LaButti K."/>
            <person name="Andreopoulos B."/>
            <person name="Lipzen A."/>
            <person name="Chen C."/>
            <person name="Yan M."/>
            <person name="Daum C."/>
            <person name="Ng V."/>
            <person name="Clum A."/>
            <person name="Steindorff A."/>
            <person name="Ohm R.A."/>
            <person name="Martin F."/>
            <person name="Silar P."/>
            <person name="Natvig D.O."/>
            <person name="Lalanne C."/>
            <person name="Gautier V."/>
            <person name="Ament-Velasquez S.L."/>
            <person name="Kruys A."/>
            <person name="Hutchinson M.I."/>
            <person name="Powell A.J."/>
            <person name="Barry K."/>
            <person name="Miller A.N."/>
            <person name="Grigoriev I.V."/>
            <person name="Debuchy R."/>
            <person name="Gladieux P."/>
            <person name="Hiltunen Thoren M."/>
            <person name="Johannesson H."/>
        </authorList>
    </citation>
    <scope>NUCLEOTIDE SEQUENCE</scope>
    <source>
        <strain evidence="5">CBS 118394</strain>
    </source>
</reference>
<comment type="similarity">
    <text evidence="1">Belongs to the TBP family.</text>
</comment>
<dbReference type="PRINTS" id="PR00686">
    <property type="entry name" value="TIFACTORIID"/>
</dbReference>
<sequence>MSSSQPAATPAAPAAPAGPTGRDRLNPDWPVPNIQNIVATANMDHRVDLHNLAMHARNVTYKATEKKRFHGAVMRIRDPKTTALVFTSGRLVITGAKSVADSHLAARKHARVIQKVQGDISRLTDFKVQNFVASCNVGFTIRLEGLARHHHLFSRYEPEIFPGLVYRMTIPKSVVLIFATGKIVLIGLKSEDQMYEAFTYIYPVILDYRFAPEQ</sequence>
<dbReference type="Gene3D" id="3.30.310.10">
    <property type="entry name" value="TATA-Binding Protein"/>
    <property type="match status" value="2"/>
</dbReference>
<keyword evidence="2" id="KW-0238">DNA-binding</keyword>
<feature type="compositionally biased region" description="Low complexity" evidence="4">
    <location>
        <begin position="1"/>
        <end position="20"/>
    </location>
</feature>
<dbReference type="EMBL" id="JAUEDM010000004">
    <property type="protein sequence ID" value="KAK3319386.1"/>
    <property type="molecule type" value="Genomic_DNA"/>
</dbReference>
<dbReference type="Pfam" id="PF00352">
    <property type="entry name" value="TBP"/>
    <property type="match status" value="2"/>
</dbReference>
<dbReference type="GO" id="GO:0006352">
    <property type="term" value="P:DNA-templated transcription initiation"/>
    <property type="evidence" value="ECO:0007669"/>
    <property type="project" value="InterPro"/>
</dbReference>
<keyword evidence="6" id="KW-1185">Reference proteome</keyword>
<dbReference type="AlphaFoldDB" id="A0AAE0I820"/>
<keyword evidence="3" id="KW-0804">Transcription</keyword>
<comment type="caution">
    <text evidence="5">The sequence shown here is derived from an EMBL/GenBank/DDBJ whole genome shotgun (WGS) entry which is preliminary data.</text>
</comment>
<protein>
    <submittedName>
        <fullName evidence="5">TATA-binding protein</fullName>
    </submittedName>
</protein>
<accession>A0AAE0I820</accession>
<evidence type="ECO:0000256" key="2">
    <source>
        <dbReference type="ARBA" id="ARBA00023125"/>
    </source>
</evidence>
<evidence type="ECO:0000256" key="3">
    <source>
        <dbReference type="ARBA" id="ARBA00023163"/>
    </source>
</evidence>
<evidence type="ECO:0000256" key="1">
    <source>
        <dbReference type="ARBA" id="ARBA00005560"/>
    </source>
</evidence>
<proteinExistence type="inferred from homology"/>
<dbReference type="PANTHER" id="PTHR10126">
    <property type="entry name" value="TATA-BOX BINDING PROTEIN"/>
    <property type="match status" value="1"/>
</dbReference>
<evidence type="ECO:0000313" key="6">
    <source>
        <dbReference type="Proteomes" id="UP001283341"/>
    </source>
</evidence>
<dbReference type="CDD" id="cd00652">
    <property type="entry name" value="TBP_TLF"/>
    <property type="match status" value="1"/>
</dbReference>
<gene>
    <name evidence="5" type="ORF">B0H66DRAFT_591946</name>
</gene>
<dbReference type="InterPro" id="IPR000814">
    <property type="entry name" value="TBP"/>
</dbReference>
<evidence type="ECO:0000313" key="5">
    <source>
        <dbReference type="EMBL" id="KAK3319386.1"/>
    </source>
</evidence>
<name>A0AAE0I820_9PEZI</name>